<feature type="domain" description="NAD(P)-binding" evidence="1">
    <location>
        <begin position="25"/>
        <end position="210"/>
    </location>
</feature>
<dbReference type="SUPFAM" id="SSF51735">
    <property type="entry name" value="NAD(P)-binding Rossmann-fold domains"/>
    <property type="match status" value="1"/>
</dbReference>
<proteinExistence type="predicted"/>
<dbReference type="Proteomes" id="UP001501371">
    <property type="component" value="Unassembled WGS sequence"/>
</dbReference>
<evidence type="ECO:0000313" key="3">
    <source>
        <dbReference type="Proteomes" id="UP001501371"/>
    </source>
</evidence>
<keyword evidence="3" id="KW-1185">Reference proteome</keyword>
<dbReference type="InterPro" id="IPR036291">
    <property type="entry name" value="NAD(P)-bd_dom_sf"/>
</dbReference>
<dbReference type="EMBL" id="BAAAKV010000028">
    <property type="protein sequence ID" value="GAA1173577.1"/>
    <property type="molecule type" value="Genomic_DNA"/>
</dbReference>
<name>A0ABN1UVN4_9ACTN</name>
<dbReference type="Gene3D" id="3.40.50.720">
    <property type="entry name" value="NAD(P)-binding Rossmann-like Domain"/>
    <property type="match status" value="1"/>
</dbReference>
<dbReference type="Pfam" id="PF13460">
    <property type="entry name" value="NAD_binding_10"/>
    <property type="match status" value="1"/>
</dbReference>
<evidence type="ECO:0000313" key="2">
    <source>
        <dbReference type="EMBL" id="GAA1173577.1"/>
    </source>
</evidence>
<dbReference type="PANTHER" id="PTHR15020:SF50">
    <property type="entry name" value="UPF0659 PROTEIN YMR090W"/>
    <property type="match status" value="1"/>
</dbReference>
<protein>
    <submittedName>
        <fullName evidence="2">SDR family oxidoreductase</fullName>
    </submittedName>
</protein>
<dbReference type="CDD" id="cd05243">
    <property type="entry name" value="SDR_a5"/>
    <property type="match status" value="1"/>
</dbReference>
<gene>
    <name evidence="2" type="ORF">GCM10009654_33630</name>
</gene>
<comment type="caution">
    <text evidence="2">The sequence shown here is derived from an EMBL/GenBank/DDBJ whole genome shotgun (WGS) entry which is preliminary data.</text>
</comment>
<dbReference type="InterPro" id="IPR016040">
    <property type="entry name" value="NAD(P)-bd_dom"/>
</dbReference>
<sequence length="237" mass="24241">MRTVRTVRAHARGRTVGTMRIVIAGGHGQIALRLERLLAARGDEVAGIIRNPEQADELRASGAEPVVLDLESASVDEVAAVLEGADAAVFAAGAGPGSGAARKETVDRGAAVLFADAAERAGVRRHIVVSSMGADPDHQGDEVFDAYQRAKGEADAYVRSRAALDWTILRPGMLTNDAGTGLVRLAGSTGRGPVPRDDVAAVLAELLDTPATAGLTLELIAGPDPVADATKAAAGTA</sequence>
<organism evidence="2 3">
    <name type="scientific">Streptomyces hebeiensis</name>
    <dbReference type="NCBI Taxonomy" id="229486"/>
    <lineage>
        <taxon>Bacteria</taxon>
        <taxon>Bacillati</taxon>
        <taxon>Actinomycetota</taxon>
        <taxon>Actinomycetes</taxon>
        <taxon>Kitasatosporales</taxon>
        <taxon>Streptomycetaceae</taxon>
        <taxon>Streptomyces</taxon>
    </lineage>
</organism>
<reference evidence="2 3" key="1">
    <citation type="journal article" date="2019" name="Int. J. Syst. Evol. Microbiol.">
        <title>The Global Catalogue of Microorganisms (GCM) 10K type strain sequencing project: providing services to taxonomists for standard genome sequencing and annotation.</title>
        <authorList>
            <consortium name="The Broad Institute Genomics Platform"/>
            <consortium name="The Broad Institute Genome Sequencing Center for Infectious Disease"/>
            <person name="Wu L."/>
            <person name="Ma J."/>
        </authorList>
    </citation>
    <scope>NUCLEOTIDE SEQUENCE [LARGE SCALE GENOMIC DNA]</scope>
    <source>
        <strain evidence="2 3">JCM 12696</strain>
    </source>
</reference>
<dbReference type="PANTHER" id="PTHR15020">
    <property type="entry name" value="FLAVIN REDUCTASE-RELATED"/>
    <property type="match status" value="1"/>
</dbReference>
<accession>A0ABN1UVN4</accession>
<evidence type="ECO:0000259" key="1">
    <source>
        <dbReference type="Pfam" id="PF13460"/>
    </source>
</evidence>